<sequence>MDSSSKKVRVRGKIIHTQSREIIANILMFFKQEAENGVTIPLTNYKQRLFAATKILEITYRRISKESNSIERGETSSFLSPRKERLKRCTKKDILPAEKESIRNIIHIFI</sequence>
<dbReference type="EMBL" id="JARPUR010000004">
    <property type="protein sequence ID" value="KAK4877031.1"/>
    <property type="molecule type" value="Genomic_DNA"/>
</dbReference>
<proteinExistence type="predicted"/>
<comment type="caution">
    <text evidence="1">The sequence shown here is derived from an EMBL/GenBank/DDBJ whole genome shotgun (WGS) entry which is preliminary data.</text>
</comment>
<gene>
    <name evidence="1" type="ORF">RN001_009537</name>
</gene>
<organism evidence="1 2">
    <name type="scientific">Aquatica leii</name>
    <dbReference type="NCBI Taxonomy" id="1421715"/>
    <lineage>
        <taxon>Eukaryota</taxon>
        <taxon>Metazoa</taxon>
        <taxon>Ecdysozoa</taxon>
        <taxon>Arthropoda</taxon>
        <taxon>Hexapoda</taxon>
        <taxon>Insecta</taxon>
        <taxon>Pterygota</taxon>
        <taxon>Neoptera</taxon>
        <taxon>Endopterygota</taxon>
        <taxon>Coleoptera</taxon>
        <taxon>Polyphaga</taxon>
        <taxon>Elateriformia</taxon>
        <taxon>Elateroidea</taxon>
        <taxon>Lampyridae</taxon>
        <taxon>Luciolinae</taxon>
        <taxon>Aquatica</taxon>
    </lineage>
</organism>
<name>A0AAN7P810_9COLE</name>
<evidence type="ECO:0000313" key="2">
    <source>
        <dbReference type="Proteomes" id="UP001353858"/>
    </source>
</evidence>
<evidence type="ECO:0000313" key="1">
    <source>
        <dbReference type="EMBL" id="KAK4877031.1"/>
    </source>
</evidence>
<protein>
    <submittedName>
        <fullName evidence="1">Uncharacterized protein</fullName>
    </submittedName>
</protein>
<dbReference type="Proteomes" id="UP001353858">
    <property type="component" value="Unassembled WGS sequence"/>
</dbReference>
<accession>A0AAN7P810</accession>
<reference evidence="2" key="1">
    <citation type="submission" date="2023-01" db="EMBL/GenBank/DDBJ databases">
        <title>Key to firefly adult light organ development and bioluminescence: homeobox transcription factors regulate luciferase expression and transportation to peroxisome.</title>
        <authorList>
            <person name="Fu X."/>
        </authorList>
    </citation>
    <scope>NUCLEOTIDE SEQUENCE [LARGE SCALE GENOMIC DNA]</scope>
</reference>
<dbReference type="AlphaFoldDB" id="A0AAN7P810"/>
<keyword evidence="2" id="KW-1185">Reference proteome</keyword>